<evidence type="ECO:0000259" key="4">
    <source>
        <dbReference type="Pfam" id="PF01420"/>
    </source>
</evidence>
<organism evidence="5">
    <name type="scientific">Caldilineaceae bacterium SB0675_bin_29</name>
    <dbReference type="NCBI Taxonomy" id="2605266"/>
    <lineage>
        <taxon>Bacteria</taxon>
        <taxon>Bacillati</taxon>
        <taxon>Chloroflexota</taxon>
        <taxon>Caldilineae</taxon>
        <taxon>Caldilineales</taxon>
        <taxon>Caldilineaceae</taxon>
    </lineage>
</organism>
<dbReference type="GO" id="GO:0004519">
    <property type="term" value="F:endonuclease activity"/>
    <property type="evidence" value="ECO:0007669"/>
    <property type="project" value="UniProtKB-KW"/>
</dbReference>
<accession>A0A6B1FZM2</accession>
<keyword evidence="2" id="KW-0680">Restriction system</keyword>
<reference evidence="5" key="1">
    <citation type="submission" date="2019-09" db="EMBL/GenBank/DDBJ databases">
        <title>Characterisation of the sponge microbiome using genome-centric metagenomics.</title>
        <authorList>
            <person name="Engelberts J.P."/>
            <person name="Robbins S.J."/>
            <person name="De Goeij J.M."/>
            <person name="Aranda M."/>
            <person name="Bell S.C."/>
            <person name="Webster N.S."/>
        </authorList>
    </citation>
    <scope>NUCLEOTIDE SEQUENCE</scope>
    <source>
        <strain evidence="5">SB0675_bin_29</strain>
    </source>
</reference>
<keyword evidence="5" id="KW-0255">Endonuclease</keyword>
<comment type="similarity">
    <text evidence="1">Belongs to the type-I restriction system S methylase family.</text>
</comment>
<gene>
    <name evidence="5" type="ORF">F4148_15175</name>
</gene>
<comment type="caution">
    <text evidence="5">The sequence shown here is derived from an EMBL/GenBank/DDBJ whole genome shotgun (WGS) entry which is preliminary data.</text>
</comment>
<dbReference type="SUPFAM" id="SSF116734">
    <property type="entry name" value="DNA methylase specificity domain"/>
    <property type="match status" value="2"/>
</dbReference>
<dbReference type="InterPro" id="IPR052021">
    <property type="entry name" value="Type-I_RS_S_subunit"/>
</dbReference>
<name>A0A6B1FZM2_9CHLR</name>
<dbReference type="EMBL" id="VYDA01000537">
    <property type="protein sequence ID" value="MYH63032.1"/>
    <property type="molecule type" value="Genomic_DNA"/>
</dbReference>
<dbReference type="InterPro" id="IPR000055">
    <property type="entry name" value="Restrct_endonuc_typeI_TRD"/>
</dbReference>
<keyword evidence="5" id="KW-0378">Hydrolase</keyword>
<keyword evidence="3" id="KW-0238">DNA-binding</keyword>
<dbReference type="PANTHER" id="PTHR30408">
    <property type="entry name" value="TYPE-1 RESTRICTION ENZYME ECOKI SPECIFICITY PROTEIN"/>
    <property type="match status" value="1"/>
</dbReference>
<feature type="domain" description="Type I restriction modification DNA specificity" evidence="4">
    <location>
        <begin position="2"/>
        <end position="153"/>
    </location>
</feature>
<evidence type="ECO:0000256" key="2">
    <source>
        <dbReference type="ARBA" id="ARBA00022747"/>
    </source>
</evidence>
<protein>
    <submittedName>
        <fullName evidence="5">Restriction endonuclease subunit S</fullName>
    </submittedName>
</protein>
<dbReference type="Gene3D" id="3.90.220.20">
    <property type="entry name" value="DNA methylase specificity domains"/>
    <property type="match status" value="2"/>
</dbReference>
<dbReference type="GO" id="GO:0009307">
    <property type="term" value="P:DNA restriction-modification system"/>
    <property type="evidence" value="ECO:0007669"/>
    <property type="project" value="UniProtKB-KW"/>
</dbReference>
<dbReference type="CDD" id="cd17273">
    <property type="entry name" value="RMtype1_S_EcoJA69PI-TRD1-CR1_like"/>
    <property type="match status" value="1"/>
</dbReference>
<evidence type="ECO:0000256" key="1">
    <source>
        <dbReference type="ARBA" id="ARBA00010923"/>
    </source>
</evidence>
<keyword evidence="5" id="KW-0540">Nuclease</keyword>
<proteinExistence type="inferred from homology"/>
<feature type="domain" description="Type I restriction modification DNA specificity" evidence="4">
    <location>
        <begin position="203"/>
        <end position="354"/>
    </location>
</feature>
<dbReference type="Pfam" id="PF01420">
    <property type="entry name" value="Methylase_S"/>
    <property type="match status" value="2"/>
</dbReference>
<sequence length="403" mass="43719">MNEFTVEELAPLSYGKGLPEAKRISGSIPVYGSNGIIGYHNEAFTYGPTVVIGRKGTVGVVHLSKIPCWPIDTTFFIDFENLDEARFMYYALKSAGLEKMNSDSAVPGLNRDAAHARTLWLPNEDSWEAIAGVLGALDDKIDHNRHTAQTLEQLARAVYRAWFVDFEPMKAKAAGAGSFPSMPQHVFDALPTNFVDSAIGPVPEGWEVENIGDVVTVKGGSTPSTKEPDYWDGGEHRWATPKDLSRLSHPVLLDTERHITNAGVDQISSGLLPVGTVLMSSRAPIGYLAISRVPTAVNQGFIAMICDGPLPPAFILNWARSSMETIRARAGGTTFPEISKKNFRPIPIMKPPDEVVAAYGQAVDPLFGLLTACVKENDCLAETRDYILPHLLSGQVTVEAADG</sequence>
<evidence type="ECO:0000256" key="3">
    <source>
        <dbReference type="ARBA" id="ARBA00023125"/>
    </source>
</evidence>
<dbReference type="AlphaFoldDB" id="A0A6B1FZM2"/>
<dbReference type="PANTHER" id="PTHR30408:SF13">
    <property type="entry name" value="TYPE I RESTRICTION ENZYME HINDI SPECIFICITY SUBUNIT"/>
    <property type="match status" value="1"/>
</dbReference>
<dbReference type="GO" id="GO:0003677">
    <property type="term" value="F:DNA binding"/>
    <property type="evidence" value="ECO:0007669"/>
    <property type="project" value="UniProtKB-KW"/>
</dbReference>
<dbReference type="InterPro" id="IPR044946">
    <property type="entry name" value="Restrct_endonuc_typeI_TRD_sf"/>
</dbReference>
<evidence type="ECO:0000313" key="5">
    <source>
        <dbReference type="EMBL" id="MYH63032.1"/>
    </source>
</evidence>
<dbReference type="CDD" id="cd17267">
    <property type="entry name" value="RMtype1_S_EcoAO83I-TRD1-CR1_like"/>
    <property type="match status" value="1"/>
</dbReference>